<dbReference type="FunFam" id="3.10.110.10:FF:000056">
    <property type="entry name" value="ubiquitin-conjugating enzyme E2 32"/>
    <property type="match status" value="1"/>
</dbReference>
<dbReference type="Pfam" id="PF00179">
    <property type="entry name" value="UQ_con"/>
    <property type="match status" value="1"/>
</dbReference>
<feature type="region of interest" description="Disordered" evidence="6">
    <location>
        <begin position="268"/>
        <end position="344"/>
    </location>
</feature>
<feature type="compositionally biased region" description="Polar residues" evidence="6">
    <location>
        <begin position="282"/>
        <end position="298"/>
    </location>
</feature>
<feature type="compositionally biased region" description="Basic and acidic residues" evidence="6">
    <location>
        <begin position="150"/>
        <end position="164"/>
    </location>
</feature>
<reference evidence="9" key="2">
    <citation type="submission" date="2019-07" db="EMBL/GenBank/DDBJ databases">
        <authorList>
            <person name="Yang Y."/>
            <person name="Bocs S."/>
            <person name="Baudouin L."/>
        </authorList>
    </citation>
    <scope>NUCLEOTIDE SEQUENCE</scope>
    <source>
        <tissue evidence="9">Spear leaf of Hainan Tall coconut</tissue>
    </source>
</reference>
<dbReference type="InterPro" id="IPR016135">
    <property type="entry name" value="UBQ-conjugating_enzyme/RWD"/>
</dbReference>
<evidence type="ECO:0000259" key="7">
    <source>
        <dbReference type="PROSITE" id="PS50127"/>
    </source>
</evidence>
<feature type="domain" description="UBC core" evidence="7">
    <location>
        <begin position="12"/>
        <end position="167"/>
    </location>
</feature>
<dbReference type="PANTHER" id="PTHR32096">
    <property type="entry name" value="WRKY TRANSCRIPTION FACTOR 30-RELATED-RELATED"/>
    <property type="match status" value="1"/>
</dbReference>
<dbReference type="EMBL" id="CM017872">
    <property type="protein sequence ID" value="KAG1326185.1"/>
    <property type="molecule type" value="Genomic_DNA"/>
</dbReference>
<dbReference type="SUPFAM" id="SSF54495">
    <property type="entry name" value="UBC-like"/>
    <property type="match status" value="1"/>
</dbReference>
<dbReference type="Pfam" id="PF03106">
    <property type="entry name" value="WRKY"/>
    <property type="match status" value="1"/>
</dbReference>
<comment type="subcellular location">
    <subcellularLocation>
        <location evidence="1">Nucleus</location>
    </subcellularLocation>
</comment>
<feature type="region of interest" description="Disordered" evidence="6">
    <location>
        <begin position="357"/>
        <end position="376"/>
    </location>
</feature>
<evidence type="ECO:0000256" key="2">
    <source>
        <dbReference type="ARBA" id="ARBA00023015"/>
    </source>
</evidence>
<comment type="caution">
    <text evidence="9">The sequence shown here is derived from an EMBL/GenBank/DDBJ whole genome shotgun (WGS) entry which is preliminary data.</text>
</comment>
<evidence type="ECO:0000313" key="10">
    <source>
        <dbReference type="Proteomes" id="UP000797356"/>
    </source>
</evidence>
<dbReference type="InterPro" id="IPR003657">
    <property type="entry name" value="WRKY_dom"/>
</dbReference>
<dbReference type="InterPro" id="IPR044810">
    <property type="entry name" value="WRKY_plant"/>
</dbReference>
<proteinExistence type="predicted"/>
<dbReference type="PROSITE" id="PS50127">
    <property type="entry name" value="UBC_2"/>
    <property type="match status" value="1"/>
</dbReference>
<evidence type="ECO:0000256" key="4">
    <source>
        <dbReference type="ARBA" id="ARBA00023163"/>
    </source>
</evidence>
<dbReference type="PANTHER" id="PTHR32096:SF18">
    <property type="entry name" value="DISEASE RESISTANCE PROTEIN RRS1B-RELATED"/>
    <property type="match status" value="1"/>
</dbReference>
<dbReference type="SUPFAM" id="SSF118290">
    <property type="entry name" value="WRKY DNA-binding domain"/>
    <property type="match status" value="1"/>
</dbReference>
<dbReference type="InterPro" id="IPR036576">
    <property type="entry name" value="WRKY_dom_sf"/>
</dbReference>
<organism evidence="9 10">
    <name type="scientific">Cocos nucifera</name>
    <name type="common">Coconut palm</name>
    <dbReference type="NCBI Taxonomy" id="13894"/>
    <lineage>
        <taxon>Eukaryota</taxon>
        <taxon>Viridiplantae</taxon>
        <taxon>Streptophyta</taxon>
        <taxon>Embryophyta</taxon>
        <taxon>Tracheophyta</taxon>
        <taxon>Spermatophyta</taxon>
        <taxon>Magnoliopsida</taxon>
        <taxon>Liliopsida</taxon>
        <taxon>Arecaceae</taxon>
        <taxon>Arecoideae</taxon>
        <taxon>Cocoseae</taxon>
        <taxon>Attaleinae</taxon>
        <taxon>Cocos</taxon>
    </lineage>
</organism>
<dbReference type="AlphaFoldDB" id="A0A8K0MU89"/>
<dbReference type="GO" id="GO:0005634">
    <property type="term" value="C:nucleus"/>
    <property type="evidence" value="ECO:0007669"/>
    <property type="project" value="UniProtKB-SubCell"/>
</dbReference>
<feature type="region of interest" description="Disordered" evidence="6">
    <location>
        <begin position="150"/>
        <end position="169"/>
    </location>
</feature>
<dbReference type="Gene3D" id="3.10.110.10">
    <property type="entry name" value="Ubiquitin Conjugating Enzyme"/>
    <property type="match status" value="1"/>
</dbReference>
<reference evidence="9" key="1">
    <citation type="journal article" date="2017" name="Gigascience">
        <title>The genome draft of coconut (Cocos nucifera).</title>
        <authorList>
            <person name="Xiao Y."/>
            <person name="Xu P."/>
            <person name="Fan H."/>
            <person name="Baudouin L."/>
            <person name="Xia W."/>
            <person name="Bocs S."/>
            <person name="Xu J."/>
            <person name="Li Q."/>
            <person name="Guo A."/>
            <person name="Zhou L."/>
            <person name="Li J."/>
            <person name="Wu Y."/>
            <person name="Ma Z."/>
            <person name="Armero A."/>
            <person name="Issali A.E."/>
            <person name="Liu N."/>
            <person name="Peng M."/>
            <person name="Yang Y."/>
        </authorList>
    </citation>
    <scope>NUCLEOTIDE SEQUENCE</scope>
    <source>
        <tissue evidence="9">Spear leaf of Hainan Tall coconut</tissue>
    </source>
</reference>
<dbReference type="FunFam" id="2.20.25.80:FF:000004">
    <property type="entry name" value="WRKY transcription factor 65"/>
    <property type="match status" value="1"/>
</dbReference>
<sequence>MAAEDKYNRKNPAVKRILQEVKEMQSNPSDDFMSLPLEENIFEWQFAILGPRDSEFEGGIYHGRIQLPADYPFNPPSFMMLTPNGRFETQTKICLSISNHHPEHWQPSWSVRTALVALIAFMPTSPDGALGSLDYKKEERLTLAIKSREAPPKFGTPERQKLIDEDGSPPTEQILKLHKESKMDNSVSKRRKVVQKTAITFRIEADAGKQKSECPPSDFWSWRKYGQKPIKGSPYPRGYYRCSTSKGCSAKKQVERSKTDSSVLIITYTSDHNHPGPHLPSISPNEPSLQSQSINQDCPTSTSPSQPLPTNEESLNKEKSPLPSPPKCSQDTSITLQNPPTPVEGHYHELNILFDEGYPLPHPQTNSMTFSSTAPNSNEENDFFNELEELPIPSSITSFVRESFLDERILFLPSETIFS</sequence>
<dbReference type="GO" id="GO:0000976">
    <property type="term" value="F:transcription cis-regulatory region binding"/>
    <property type="evidence" value="ECO:0007669"/>
    <property type="project" value="TreeGrafter"/>
</dbReference>
<feature type="compositionally biased region" description="Low complexity" evidence="6">
    <location>
        <begin position="299"/>
        <end position="310"/>
    </location>
</feature>
<name>A0A8K0MU89_COCNU</name>
<evidence type="ECO:0000256" key="1">
    <source>
        <dbReference type="ARBA" id="ARBA00004123"/>
    </source>
</evidence>
<gene>
    <name evidence="9" type="ORF">COCNU_01G001190</name>
</gene>
<evidence type="ECO:0000256" key="5">
    <source>
        <dbReference type="ARBA" id="ARBA00023242"/>
    </source>
</evidence>
<dbReference type="CDD" id="cd23799">
    <property type="entry name" value="UBCc_UBE2J"/>
    <property type="match status" value="1"/>
</dbReference>
<dbReference type="SMART" id="SM00774">
    <property type="entry name" value="WRKY"/>
    <property type="match status" value="1"/>
</dbReference>
<keyword evidence="4" id="KW-0804">Transcription</keyword>
<feature type="compositionally biased region" description="Polar residues" evidence="6">
    <location>
        <begin position="327"/>
        <end position="338"/>
    </location>
</feature>
<evidence type="ECO:0000256" key="6">
    <source>
        <dbReference type="SAM" id="MobiDB-lite"/>
    </source>
</evidence>
<accession>A0A8K0MU89</accession>
<dbReference type="PROSITE" id="PS50811">
    <property type="entry name" value="WRKY"/>
    <property type="match status" value="1"/>
</dbReference>
<keyword evidence="10" id="KW-1185">Reference proteome</keyword>
<dbReference type="GO" id="GO:0003700">
    <property type="term" value="F:DNA-binding transcription factor activity"/>
    <property type="evidence" value="ECO:0007669"/>
    <property type="project" value="InterPro"/>
</dbReference>
<feature type="compositionally biased region" description="Polar residues" evidence="6">
    <location>
        <begin position="363"/>
        <end position="375"/>
    </location>
</feature>
<evidence type="ECO:0000256" key="3">
    <source>
        <dbReference type="ARBA" id="ARBA00023125"/>
    </source>
</evidence>
<keyword evidence="2" id="KW-0805">Transcription regulation</keyword>
<feature type="domain" description="WRKY" evidence="8">
    <location>
        <begin position="217"/>
        <end position="277"/>
    </location>
</feature>
<dbReference type="InterPro" id="IPR000608">
    <property type="entry name" value="UBC"/>
</dbReference>
<dbReference type="Gene3D" id="2.20.25.80">
    <property type="entry name" value="WRKY domain"/>
    <property type="match status" value="1"/>
</dbReference>
<dbReference type="SMART" id="SM00212">
    <property type="entry name" value="UBCc"/>
    <property type="match status" value="1"/>
</dbReference>
<dbReference type="OrthoDB" id="726408at2759"/>
<dbReference type="Proteomes" id="UP000797356">
    <property type="component" value="Chromosome 1"/>
</dbReference>
<keyword evidence="5" id="KW-0539">Nucleus</keyword>
<evidence type="ECO:0000313" key="9">
    <source>
        <dbReference type="EMBL" id="KAG1326185.1"/>
    </source>
</evidence>
<evidence type="ECO:0000259" key="8">
    <source>
        <dbReference type="PROSITE" id="PS50811"/>
    </source>
</evidence>
<protein>
    <submittedName>
        <fullName evidence="9">Putative WRKY transcription factor 14</fullName>
    </submittedName>
</protein>
<keyword evidence="3" id="KW-0238">DNA-binding</keyword>